<feature type="region of interest" description="Disordered" evidence="7">
    <location>
        <begin position="380"/>
        <end position="401"/>
    </location>
</feature>
<dbReference type="PANTHER" id="PTHR10926:SF0">
    <property type="entry name" value="CDC50, ISOFORM A"/>
    <property type="match status" value="1"/>
</dbReference>
<proteinExistence type="inferred from homology"/>
<evidence type="ECO:0000313" key="9">
    <source>
        <dbReference type="EMBL" id="CUS06855.1"/>
    </source>
</evidence>
<keyword evidence="4 8" id="KW-1133">Transmembrane helix</keyword>
<evidence type="ECO:0000256" key="3">
    <source>
        <dbReference type="ARBA" id="ARBA00022692"/>
    </source>
</evidence>
<dbReference type="GO" id="GO:0005794">
    <property type="term" value="C:Golgi apparatus"/>
    <property type="evidence" value="ECO:0007669"/>
    <property type="project" value="TreeGrafter"/>
</dbReference>
<dbReference type="InterPro" id="IPR005045">
    <property type="entry name" value="CDC50/LEM3_fam"/>
</dbReference>
<name>A0A292PJH7_9PEZI</name>
<sequence>MASPADDREPEAPKKKKEKNRRPADTPFRQQRLKAWYPILTPRTVLPLFFAVGIVFGPIGGLLLWSSTRVQELVIDYTRCIESTSEELTTVPSSAVKYSFTTPLDPKDLPRWSVHTRPALYDPEEEERVCMIEFTIPNEMKAPVLMYYRLTNFFQNHRRYVVSLDEGQLKGEVRSYDDLDGSGGCTPLAGADGVPYYPCGLVANSMFNDSFTSPVRVRDGINSPGEEYLMTNKGIAWGADRERYRKTRYRPDQVIPPRNWVKRFPQNYTEENMPNIHEWEEFQVWMRTAGLPTFSKLALRNDAQALREGKYRVNVTYNFEVMNFTGTKSIMLSTRTVMGGRNPFLGIAYVVVAGLCVVLGTLFTARHFWKPRKLGDPKYLTWNNEPTSGSHAPTPAGQETQ</sequence>
<dbReference type="AlphaFoldDB" id="A0A292PJH7"/>
<protein>
    <submittedName>
        <fullName evidence="9">Uncharacterized protein</fullName>
    </submittedName>
</protein>
<organism evidence="9 10">
    <name type="scientific">Tuber aestivum</name>
    <name type="common">summer truffle</name>
    <dbReference type="NCBI Taxonomy" id="59557"/>
    <lineage>
        <taxon>Eukaryota</taxon>
        <taxon>Fungi</taxon>
        <taxon>Dikarya</taxon>
        <taxon>Ascomycota</taxon>
        <taxon>Pezizomycotina</taxon>
        <taxon>Pezizomycetes</taxon>
        <taxon>Pezizales</taxon>
        <taxon>Tuberaceae</taxon>
        <taxon>Tuber</taxon>
    </lineage>
</organism>
<keyword evidence="5 6" id="KW-0472">Membrane</keyword>
<dbReference type="GO" id="GO:0005783">
    <property type="term" value="C:endoplasmic reticulum"/>
    <property type="evidence" value="ECO:0007669"/>
    <property type="project" value="TreeGrafter"/>
</dbReference>
<feature type="transmembrane region" description="Helical" evidence="8">
    <location>
        <begin position="344"/>
        <end position="365"/>
    </location>
</feature>
<feature type="compositionally biased region" description="Basic and acidic residues" evidence="7">
    <location>
        <begin position="1"/>
        <end position="13"/>
    </location>
</feature>
<evidence type="ECO:0000256" key="5">
    <source>
        <dbReference type="ARBA" id="ARBA00023136"/>
    </source>
</evidence>
<keyword evidence="10" id="KW-1185">Reference proteome</keyword>
<reference evidence="9" key="1">
    <citation type="submission" date="2015-10" db="EMBL/GenBank/DDBJ databases">
        <authorList>
            <person name="Regsiter A."/>
            <person name="william w."/>
        </authorList>
    </citation>
    <scope>NUCLEOTIDE SEQUENCE</scope>
    <source>
        <strain evidence="9">Montdore</strain>
    </source>
</reference>
<accession>A0A292PJH7</accession>
<evidence type="ECO:0000256" key="2">
    <source>
        <dbReference type="ARBA" id="ARBA00009457"/>
    </source>
</evidence>
<gene>
    <name evidence="9" type="ORF">GSTUAT00009059001</name>
</gene>
<comment type="similarity">
    <text evidence="2 6">Belongs to the CDC50/LEM3 family.</text>
</comment>
<evidence type="ECO:0000256" key="8">
    <source>
        <dbReference type="SAM" id="Phobius"/>
    </source>
</evidence>
<evidence type="ECO:0000256" key="1">
    <source>
        <dbReference type="ARBA" id="ARBA00004141"/>
    </source>
</evidence>
<evidence type="ECO:0000313" key="10">
    <source>
        <dbReference type="Proteomes" id="UP001412239"/>
    </source>
</evidence>
<dbReference type="PANTHER" id="PTHR10926">
    <property type="entry name" value="CELL CYCLE CONTROL PROTEIN 50"/>
    <property type="match status" value="1"/>
</dbReference>
<dbReference type="EMBL" id="LN891304">
    <property type="protein sequence ID" value="CUS06855.1"/>
    <property type="molecule type" value="Genomic_DNA"/>
</dbReference>
<feature type="region of interest" description="Disordered" evidence="7">
    <location>
        <begin position="1"/>
        <end position="26"/>
    </location>
</feature>
<keyword evidence="3 8" id="KW-0812">Transmembrane</keyword>
<dbReference type="GO" id="GO:0045332">
    <property type="term" value="P:phospholipid translocation"/>
    <property type="evidence" value="ECO:0007669"/>
    <property type="project" value="UniProtKB-UniRule"/>
</dbReference>
<evidence type="ECO:0000256" key="6">
    <source>
        <dbReference type="PIRNR" id="PIRNR015840"/>
    </source>
</evidence>
<feature type="transmembrane region" description="Helical" evidence="8">
    <location>
        <begin position="44"/>
        <end position="65"/>
    </location>
</feature>
<dbReference type="Pfam" id="PF03381">
    <property type="entry name" value="CDC50"/>
    <property type="match status" value="1"/>
</dbReference>
<evidence type="ECO:0000256" key="7">
    <source>
        <dbReference type="SAM" id="MobiDB-lite"/>
    </source>
</evidence>
<dbReference type="PIRSF" id="PIRSF015840">
    <property type="entry name" value="DUF284_TM_euk"/>
    <property type="match status" value="1"/>
</dbReference>
<evidence type="ECO:0000256" key="4">
    <source>
        <dbReference type="ARBA" id="ARBA00022989"/>
    </source>
</evidence>
<dbReference type="GO" id="GO:0005886">
    <property type="term" value="C:plasma membrane"/>
    <property type="evidence" value="ECO:0007669"/>
    <property type="project" value="TreeGrafter"/>
</dbReference>
<feature type="compositionally biased region" description="Polar residues" evidence="7">
    <location>
        <begin position="381"/>
        <end position="401"/>
    </location>
</feature>
<comment type="subcellular location">
    <subcellularLocation>
        <location evidence="1">Membrane</location>
        <topology evidence="1">Multi-pass membrane protein</topology>
    </subcellularLocation>
</comment>
<dbReference type="Proteomes" id="UP001412239">
    <property type="component" value="Unassembled WGS sequence"/>
</dbReference>